<accession>A0A143Z742</accession>
<keyword evidence="4" id="KW-1185">Reference proteome</keyword>
<evidence type="ECO:0000313" key="1">
    <source>
        <dbReference type="EMBL" id="CZR07833.1"/>
    </source>
</evidence>
<dbReference type="Proteomes" id="UP000076878">
    <property type="component" value="Unassembled WGS sequence"/>
</dbReference>
<protein>
    <submittedName>
        <fullName evidence="1">Uncharacterized protein</fullName>
    </submittedName>
</protein>
<dbReference type="EMBL" id="FJNB01000023">
    <property type="protein sequence ID" value="CZR07833.1"/>
    <property type="molecule type" value="Genomic_DNA"/>
</dbReference>
<evidence type="ECO:0000313" key="3">
    <source>
        <dbReference type="Proteomes" id="UP000076878"/>
    </source>
</evidence>
<sequence length="106" mass="12058">MYANNKVEIRVSGVSHSLKKELFRIVEQKQKALGTKRYSLSDLVIEVLEEYIGKSYEEEAQEEQREFLGAVAKEVAKIDSIDQKMNVLIQSLNANTGTLQKVLNEL</sequence>
<dbReference type="Proteomes" id="UP000199280">
    <property type="component" value="Unassembled WGS sequence"/>
</dbReference>
<dbReference type="RefSeq" id="WP_068624261.1">
    <property type="nucleotide sequence ID" value="NZ_FJNB01000023.1"/>
</dbReference>
<dbReference type="AlphaFoldDB" id="A0A143Z742"/>
<evidence type="ECO:0000313" key="4">
    <source>
        <dbReference type="Proteomes" id="UP000199280"/>
    </source>
</evidence>
<gene>
    <name evidence="2" type="ORF">SAMN05216375_12925</name>
    <name evidence="1" type="ORF">TR210_2490</name>
</gene>
<organism evidence="1 3">
    <name type="scientific">Trichococcus ilyis</name>
    <dbReference type="NCBI Taxonomy" id="640938"/>
    <lineage>
        <taxon>Bacteria</taxon>
        <taxon>Bacillati</taxon>
        <taxon>Bacillota</taxon>
        <taxon>Bacilli</taxon>
        <taxon>Lactobacillales</taxon>
        <taxon>Carnobacteriaceae</taxon>
        <taxon>Trichococcus</taxon>
    </lineage>
</organism>
<reference evidence="2 4" key="2">
    <citation type="submission" date="2016-10" db="EMBL/GenBank/DDBJ databases">
        <authorList>
            <person name="Varghese N."/>
            <person name="Submissions S."/>
        </authorList>
    </citation>
    <scope>NUCLEOTIDE SEQUENCE [LARGE SCALE GENOMIC DNA]</scope>
    <source>
        <strain evidence="2 4">DSM 22150</strain>
    </source>
</reference>
<dbReference type="EMBL" id="FNYT01000029">
    <property type="protein sequence ID" value="SEJ82551.1"/>
    <property type="molecule type" value="Genomic_DNA"/>
</dbReference>
<name>A0A143Z742_9LACT</name>
<evidence type="ECO:0000313" key="2">
    <source>
        <dbReference type="EMBL" id="SEJ82551.1"/>
    </source>
</evidence>
<dbReference type="STRING" id="640938.TR210_2490"/>
<proteinExistence type="predicted"/>
<reference evidence="1 3" key="1">
    <citation type="submission" date="2016-02" db="EMBL/GenBank/DDBJ databases">
        <authorList>
            <person name="Wen L."/>
            <person name="He K."/>
            <person name="Yang H."/>
        </authorList>
    </citation>
    <scope>NUCLEOTIDE SEQUENCE [LARGE SCALE GENOMIC DNA]</scope>
    <source>
        <strain evidence="1">Trichococcus_R210</strain>
    </source>
</reference>